<feature type="domain" description="SEA" evidence="3">
    <location>
        <begin position="7274"/>
        <end position="7391"/>
    </location>
</feature>
<reference evidence="4" key="1">
    <citation type="submission" date="2022-06" db="EMBL/GenBank/DDBJ databases">
        <authorList>
            <person name="Andreotti S."/>
            <person name="Wyler E."/>
        </authorList>
    </citation>
    <scope>NUCLEOTIDE SEQUENCE</scope>
</reference>
<feature type="region of interest" description="Disordered" evidence="1">
    <location>
        <begin position="314"/>
        <end position="333"/>
    </location>
</feature>
<feature type="region of interest" description="Disordered" evidence="1">
    <location>
        <begin position="5189"/>
        <end position="5218"/>
    </location>
</feature>
<keyword evidence="2" id="KW-0812">Transmembrane</keyword>
<feature type="region of interest" description="Disordered" evidence="1">
    <location>
        <begin position="4023"/>
        <end position="4042"/>
    </location>
</feature>
<dbReference type="Gene3D" id="3.30.70.960">
    <property type="entry name" value="SEA domain"/>
    <property type="match status" value="15"/>
</dbReference>
<feature type="region of interest" description="Disordered" evidence="1">
    <location>
        <begin position="924"/>
        <end position="963"/>
    </location>
</feature>
<feature type="domain" description="SEA" evidence="3">
    <location>
        <begin position="6523"/>
        <end position="6644"/>
    </location>
</feature>
<feature type="domain" description="SEA" evidence="3">
    <location>
        <begin position="5741"/>
        <end position="5815"/>
    </location>
</feature>
<feature type="domain" description="SEA" evidence="3">
    <location>
        <begin position="5835"/>
        <end position="5956"/>
    </location>
</feature>
<feature type="compositionally biased region" description="Polar residues" evidence="1">
    <location>
        <begin position="5189"/>
        <end position="5216"/>
    </location>
</feature>
<feature type="region of interest" description="Disordered" evidence="1">
    <location>
        <begin position="575"/>
        <end position="595"/>
    </location>
</feature>
<feature type="region of interest" description="Disordered" evidence="1">
    <location>
        <begin position="178"/>
        <end position="223"/>
    </location>
</feature>
<feature type="compositionally biased region" description="Low complexity" evidence="1">
    <location>
        <begin position="314"/>
        <end position="325"/>
    </location>
</feature>
<feature type="region of interest" description="Disordered" evidence="1">
    <location>
        <begin position="3232"/>
        <end position="3255"/>
    </location>
</feature>
<evidence type="ECO:0000256" key="2">
    <source>
        <dbReference type="SAM" id="Phobius"/>
    </source>
</evidence>
<evidence type="ECO:0000259" key="3">
    <source>
        <dbReference type="PROSITE" id="PS50024"/>
    </source>
</evidence>
<dbReference type="EMBL" id="CALSGD010000265">
    <property type="protein sequence ID" value="CAH6777418.1"/>
    <property type="molecule type" value="Genomic_DNA"/>
</dbReference>
<feature type="domain" description="SEA" evidence="3">
    <location>
        <begin position="5607"/>
        <end position="5728"/>
    </location>
</feature>
<dbReference type="Pfam" id="PF01390">
    <property type="entry name" value="SEA"/>
    <property type="match status" value="14"/>
</dbReference>
<feature type="compositionally biased region" description="Low complexity" evidence="1">
    <location>
        <begin position="1906"/>
        <end position="1924"/>
    </location>
</feature>
<feature type="domain" description="SEA" evidence="3">
    <location>
        <begin position="6121"/>
        <end position="6242"/>
    </location>
</feature>
<accession>A0AAU9YRT5</accession>
<feature type="region of interest" description="Disordered" evidence="1">
    <location>
        <begin position="3399"/>
        <end position="3418"/>
    </location>
</feature>
<feature type="transmembrane region" description="Helical" evidence="2">
    <location>
        <begin position="7707"/>
        <end position="7732"/>
    </location>
</feature>
<feature type="compositionally biased region" description="Low complexity" evidence="1">
    <location>
        <begin position="991"/>
        <end position="1002"/>
    </location>
</feature>
<feature type="compositionally biased region" description="Polar residues" evidence="1">
    <location>
        <begin position="7253"/>
        <end position="7264"/>
    </location>
</feature>
<feature type="compositionally biased region" description="Polar residues" evidence="1">
    <location>
        <begin position="198"/>
        <end position="223"/>
    </location>
</feature>
<feature type="region of interest" description="Disordered" evidence="1">
    <location>
        <begin position="717"/>
        <end position="749"/>
    </location>
</feature>
<feature type="domain" description="SEA" evidence="3">
    <location>
        <begin position="6813"/>
        <end position="6930"/>
    </location>
</feature>
<evidence type="ECO:0000313" key="4">
    <source>
        <dbReference type="EMBL" id="CAH6777418.1"/>
    </source>
</evidence>
<feature type="compositionally biased region" description="Polar residues" evidence="1">
    <location>
        <begin position="717"/>
        <end position="728"/>
    </location>
</feature>
<feature type="region of interest" description="Disordered" evidence="1">
    <location>
        <begin position="1135"/>
        <end position="1193"/>
    </location>
</feature>
<feature type="compositionally biased region" description="Low complexity" evidence="1">
    <location>
        <begin position="279"/>
        <end position="292"/>
    </location>
</feature>
<feature type="compositionally biased region" description="Low complexity" evidence="1">
    <location>
        <begin position="7241"/>
        <end position="7252"/>
    </location>
</feature>
<feature type="region of interest" description="Disordered" evidence="1">
    <location>
        <begin position="344"/>
        <end position="388"/>
    </location>
</feature>
<dbReference type="Proteomes" id="UP001152836">
    <property type="component" value="Unassembled WGS sequence"/>
</dbReference>
<keyword evidence="5" id="KW-1185">Reference proteome</keyword>
<feature type="region of interest" description="Disordered" evidence="1">
    <location>
        <begin position="991"/>
        <end position="1016"/>
    </location>
</feature>
<feature type="compositionally biased region" description="Polar residues" evidence="1">
    <location>
        <begin position="5012"/>
        <end position="5033"/>
    </location>
</feature>
<dbReference type="InterPro" id="IPR028850">
    <property type="entry name" value="MUC16"/>
</dbReference>
<feature type="compositionally biased region" description="Polar residues" evidence="1">
    <location>
        <begin position="4023"/>
        <end position="4036"/>
    </location>
</feature>
<feature type="compositionally biased region" description="Polar residues" evidence="1">
    <location>
        <begin position="360"/>
        <end position="370"/>
    </location>
</feature>
<dbReference type="PANTHER" id="PTHR14672">
    <property type="entry name" value="MUCIN-16"/>
    <property type="match status" value="1"/>
</dbReference>
<dbReference type="InterPro" id="IPR036364">
    <property type="entry name" value="SEA_dom_sf"/>
</dbReference>
<keyword evidence="2" id="KW-0472">Membrane</keyword>
<dbReference type="PROSITE" id="PS50024">
    <property type="entry name" value="SEA"/>
    <property type="match status" value="14"/>
</dbReference>
<evidence type="ECO:0000313" key="5">
    <source>
        <dbReference type="Proteomes" id="UP001152836"/>
    </source>
</evidence>
<feature type="region of interest" description="Disordered" evidence="1">
    <location>
        <begin position="5012"/>
        <end position="5039"/>
    </location>
</feature>
<feature type="domain" description="SEA" evidence="3">
    <location>
        <begin position="6965"/>
        <end position="7082"/>
    </location>
</feature>
<comment type="caution">
    <text evidence="4">The sequence shown here is derived from an EMBL/GenBank/DDBJ whole genome shotgun (WGS) entry which is preliminary data.</text>
</comment>
<dbReference type="InterPro" id="IPR000082">
    <property type="entry name" value="SEA_dom"/>
</dbReference>
<sequence length="7751" mass="829584">MYYVCACGAHKSSTLQEPHSSTGFMASVVRTTPGTSTRMLDTRTAVTTSTLYWRSSIPSKLATLKVTRKSQKAVNSMESTSSAPHISFESVVPKTTLSTLIPEATGKSTVSVSVNTSNSTRIDTHNGAELNSTALSDTSTTVTMMETNMPEVISTTEHTPSSTKIFFIDSVLVSRTETTNNTSYSSPHQPIKPEETSSEMSTGSPNSITSTEITTNQSGHDITSNMLFSQGTPENFSVPGMLSSVSQSYPLLEKSTFLSTSYNAPSKTKPSALEHSWGTTVRTSSSSPVNSTSKRHSHSFAGSMNSPLVVTSNVVTSESTSTTASNRETQHTGTQTFLLSESIGHSTSSLSPSWTHSTWKGSRSAKSSTPIPEAPSHSPVPASADKYSTNSPVSITSVFTVSKNLIPTKLFTTSGSVTLSIPSSNTELSKISQTTSVSSPTPVKNIEDRTYTSHAQHNIMPTSVSPEKESFTTNLSTMEHTRHSPSQPISSESAEIETGTASSQRTAWADFSTSKDINSTTKHSTSQSELPTSPSLFQFRTGILSADHTLLSVPHQSTSEDTSIGISTSLPTSTISTETKEMTSRSTGHSPVTSDILTYPDTSLVKDIHSSEMHTFPHSESVVPINSPASASWTLTPEKGSISTDSTTIPELLSLTPDASLTERHSIRPPVSVASVFTVTKYLFPTASHTSADPVTAYIPSWSSISQPRSKIAHYSQTSQKSKFSSVTPGPKMEASSSGSQFKYTNTPTSVSSENKAFTTTLPTAHISTLSPTQSTLFDNEKIGTQSFTLLTTQTQANIPEKVYSSTDFISSHSEMPYSSSLPVSRTVSMSLDNTTLPTLQQFTSEDTSSGIVTKLYGSNITESEELSTSKIGDSKVTSNMVLSLEASPMSSVSDNITSFIPTSLVTETSTFLSQSYEVPSIAPFPDLKGSQPANSPGYHDGPTLTSPINSTAEHSTPSPSSVISAFTSSSREAITTWLEIHNLSTSFPNWSSSMPSSQETSQVTEFSQTSSDSSLKAKTVMEARSSIPQSKSSITPTSVSSKTAFSTTFQHPLVDTTVSVSQVTFSDASGVMDRTASMSQSLPQTTILEETTTATTHNTDFSQLPPSMTTGISISESMATERISTKSPLYVSASEDIMPGSSPRHITFPSTKEDGPEEQSHESSLLKEKHSSSDSTPTMIEKNIPSPVTPTPQAQNVSSLAFVAALVTAVQRQKSNNTGLSTLSPSYNIRNIKKGHIFSKSPESRVETNSPRVHPQGTLLDNSVLSRLTTKDFPLTSVKQEFTMPENTNLMTKPSSDLFTVPTRISTGLSRTEANSTDRLSVSSSTLLTKTTDISTGNSSSIYTLSIPNIDMKKVINATESSKITTVWNTSGTIADTQALSTVTKTVLQVHSMTLPNSSESLSWTDFPSHEAPSSVNSAEIYQTTSHFPATSTSEGQSLSSTASMASTFSSKETTAKDTNLASLTTLFPSWKSSELAISKDTRTSQTSYMFTRSEVTSEDISTSGPQFQNTVSLDAVSHDGTASSLLTSPTKTSLSSAYSLSPQSSNSISLPEMSFLTSEFSKTTDTLGRSLDTGTSLPPNLSSTSLEIFGLPEVNTDTEKFHSSSKFEVTSMKTISTGHELSSTVPTPPESSRDTYTVGTSYILVSSMSTSLPAYLETTRSDTEQVSHLTTGLRDISISLQTNIPSAPLSTPVPKSETAVTSAMSISTPYQTPSSKFTEIPLETVTIVHPYLSTIESTVATSFSESNFSMPSSESTHVPRTNILPTDETTLIETTTLSPTEEMPPFAITSTAKGNSAMNLSSPHSVTQSSHVDVLVSTTTEKLPSSTSTPVLFSASTSTDFTSIPALHGIPLSETEDGIQSHTETPDGTTRGNTTSLGKAPLASISLASPKEPSTEAAAKEDTTTTALKFTPSATSTTKISTTTSKPLIHLKTAEKTGNINATEMIITASDASHTFLGIAALFSTGSGENASLVLSTRPSFYSTESESTASWSSSLRTETSPDVYPLHISSGESESVSLVTHPLEITSAVANINQNGFQDESDSIVSTATTPREEASSDIPAAAVSPLIPNLVTSLITRPKESTILFTPTLTDFLSEPKTTGSGVTHSGAEVSYSVPTTFSTDTSGMATSLDISSGAETKPALQSLTFESHTTVSTAMHLTQSRILVSENISDIFYGESDTTTLTMDTTHGTEIMAAFPTTTTSPGMTRLTTSLDISSQTQEKNSMSTMTPDGEPESITIIVTDLEAWGSTAILNTTTLAAVSGKKIEPTISTFIAFPSQPFKTASWTTQTGSEVPSAIPNVHFSSGEPNTTTLGITHPTETSFTVPKTDLTVYHGGSNLKLSTTTSTGEESSSDLPETGATIITHTGVQKTSSFSTMTASSGILGIETSLVPSSEIYTSIISPTITKYSQELEKTTSQVTISTTSEDRFPVTTLTTLSGKAGASASFVTNPEETHSRLPRTSPRFSHIESHTIPSTTTAIEQEAISFAPTISISNSIPNMVTLDGHSSEEDARTSKPITKISLISHAWEKTSSPIFTTTVSPGVTEIRRPLFTSSETWIDKRNQTISPGQPETTTSWTMNPGIEVISRVKPTTISPSVLDTVTSKSVSQTPKLQNTISLVTDVGEVYSSAMSTLADFAGNTEVTTSMITNLGSENHATTSTLPFSSGPPETTISWMNKLKKEATSGVIMTNSKPSVTDMMTSTIMNHTPSEAQNTTPLATHAGKQHSLDMNSMVVTQGITEMTSLVNSSGKESHAVPTNMALIPIQPETTTNGITHPTIEDISGMLSTSILPTVPTIIPSEPDTEVSLVTNIGKQSSSSRFTRPISANITKMIPSLLNTYNTEKYSVSSTLDVSLSQPENTDPWLTHSGKEATLGVLTTTISAGIPEMITSTNFIPSEPHTTRSLVTHIWEQPSLTMSTRSVPPGITEMIPTLVTSSGTESHSLTSTRIVSPDKPGTIGSWVTNHEKEGTSENLSTTISTAIPDIMTSMTLNYTPSEPQTKAPLVTYAGRHPISSMSTQAVSSDITEIMPSQATNSSTVTHEDSSTLLVSPLQTESTASWTTHMERETTSDILNTTISASVLDLVTFTSLIPSETHSTVSSVTHIDEQPSSAISTLAVSPGITKMIPALLPSSGTKHISTATILAVSIGQPETTDSWVTHPVKAVTSDIFSKTKQPVAPENITETSLLSIPSETQTIIGVFTHAEAQPSSSLSTLTVSSGVTEMMKSQATTTGTKTHKTSPPVFVPPGQTETSWTTHAEREEISVVLNTTNSTSVSDLLNDTTLISSEPHSTVSFAIHNGEQFNPVMPTLDFTAGVTEMTPSLVTKSTTQNNLPVTTLEVSTEQTEITTLWVTHLGKEGFSGDLSTTISPSVSDTMNATTLKHTASETQFITSLVTPASGHPSSSMSTQSSSSGLTEMTPLLVTSLGTGSYVITSTLDDSMGQTTSALVTHPEREATPGVLTTTISTGVPEMMTARTLIPSDPHNTISLVTHIEGQPSSTLLTKPVSPGLTEIIQSLVTKSSTKSHPVTSTLCCSPGQPGTMGTLVTRPGKKDTSGDLSTTISTSVPEMMTSTTQDHFEIQTIASLVTHTGGYPTSSIAIQGVSSGVTKMMPSQAPSSSTVTHKTSPALFVSQIHSESTASWTTHREREATSGVLNTTISASVPDLVTSTTLIPSEPHSTVSFVTHIGEQLSSSMPTPVVSPGITKITPSLIPSSGTKNISTATTLAVSQYQLGTTGSWVSHSGKEGSSVLSTTISPSVPDMMTSTSLTSTPSESQTITTLDTHAGGHPSLSMSTQYVSSRVTEMTPSLDTDLGIGSYAVTSTLDVSIGEPETTATLVTHPEREVTSGVPTNIISTGVPEVMTKTTLNPSESHNTLPLLTHIEGEPSSTLSTKPMSPGMTEIVQSLVTSSSTESHSMTSTVDVYSNQPGITAPWVNHLGKEGTSGILSTTISPSISEMMTSPSDSLFSGEPHTTVSLVTHIEGQPSSGMSTKPVSLGLTEIISSLVTSASTESHSVTSTVAVSPDQPGTTGSWATHPGKESTSEILNATISPAIPDIRTSTTLNHTPSEEKTITSLVTYDSGHHTLSTSTHGFSSGITEMTTTQVTSSSTVTYETSPALFVSPLQTESIALRTTHAERETTSGVLNTTISANVPDRVTSTTLIPSEPHSTVSFFTHISEQPNSTIPTLAVSSGITRMTPSLVPSSGTKTISTATTLAVSTDQPEATGSWVTHSVKAVTSDILTTAMPLSSAENTTAMYLTSAPSETQTITALVTHHSGYSSSSMSIQAVSSGVTEMKTLQDTTTGTAAHESSPALFVSPGQTESTASVTTHAEKEETAVVLNTTISASVPNLFNDTTLISSKPHSTISFATQIGEQFNSVVPTLAVSQSLTEMMLSPGTSYAEENNSTLAVSTDHPGTTTPLVTYPGKENSSGDLSATISPSVPDMITSTTLNHTPSEPQVTASLVTPANGHPSLSMSTLSVSSGETERVPSLVTSLGTGSYGITSTLDISIGQPETTATLVTHHEREAISGVPTTIISTGVPEMMTATILTPSEPQTRISFVTSAEGETSLNLSTMVVSPNITEIMTSQATASGTETHKIPPVLFVSPGPKETTASWVTHIEREATLGSQTTTISTNVPDEITSLTLIPSEAHTAVSLVTDIGEQPTPATFTMPVSPGITEMIPSLVTSSGSESHPVTSTLAISLGPTAPLVTYPGKEGTSMAVTTTISPSTDTMTSISLNHTPSKPQIITSITHAGGHPSSSMSTKAVSPGITEMKPSVYTGFGTESYAKTTILAVSSGLSEITVPWATNPGREGTLGVLSTTISPSVPEIMSAPTLIPSEAHTAISLVTDIGEQPSSAMSTSPASLGITEMIPSLVTSSGSESHVVTSTMAISPGQTETTALWSSRPRQEDTSGVVTLAISPSASGLMTSTSLNHITSEPQTTTLFINAGGQPTLSTSSLAISSHVTETIPVTSSGVTEKMTSPNLISSEAHTTISMVTHTAEQLSSTMSTRPVSSHVTETRPSLATRSHKESDLVSSTLAASTSQQETTASWVTLPVTEATSSIPRTPISPSVPDIMASPTLFPSEPYTTMTLESHIGGESSSGMSTRPVPPSMTEMMTSLVTTSETETHSSTLTLSVSTQTEATASWVSHPGKEATSTISTLSTLLGEPKRTETWLTLSAKPNTPLSTTTPTFSYSESDITPSASKTEATPAIPKTLSSGVQYMTTPLVPGSTTDNSMIFLPLSTLMREPTSAVSSITQSTLTQQTSSFSDSGLDITTSIVNYPGIETNSSVPTMTVSSGAPGVMISQFTSSGPSKSAFPATVLSPSKPKSTASLTTLLSPETNRTLPVSTGFPSTVLETTSSEPITPRVDSNATLLTQTISSGGPEMTKFLLNSFVTEDSRNDLGTTFSSSVSEKTASLSIHSGTDTNTTILTVTPSLVLARTTGFWTSIPSTESTLTIPHSVSGFPGAPTTSKFSSAILQSTESSASVTTVRLPNFVSDVTSPVMTLISSESSTISLTDLETTSETSHLATTSSRPTEAKTTTTLHGSPFAPMATSRLSTWSSENVTSRPISYHKEWAPKNHSVCLSPTPTLVPVSPLVHFTVNFTITNLKYEEGMHRPGSWKFNATERILQRLLWPLFNKTKISLLYSGCRLISLRPEKDEAATGVDAICSHHPDPTGSELDNEQVYWELRKLTNDVTQLGPYTLDQNSLYINGYTHQVLGTTTKLAASIPVTFTINFTVINLEYVEEMGHPGSRKFNATERILKRLLRTLFSKTSLGPQYEGCRLTLLREHVYWELKRLNDGSMQLGPYTLDHNSLYVNAAPVLLPFIINFTIINLEFEEDMGHPGSRKFNITERTLQRLLRFLFNKTSIGPLYAGCRLILLRREKDGAATGVDATCTYHLDPTGHRLENEQLYGELSSLTQGVTQLGPYFLDQNSLYVNGYTHQILATTPRMAAPIPVTFTINFTVINLEYVEEMGHPGSRKFNATERILQRLLRTLFSKTSLGPQYEGCRLTLLRPEDSGAATGVDAICIYHPNTSNQELDREHVYWELKRLNDGSMQLGPYTLDHNSLYVNGYTQQILATTHRTSVVANVSEGMPNTSSIPTAAPVLLPFIINFTIINLEFEEDMGHPGSRKFNITERTLQRLLRFLFNKTSIGPLYAGCRLILLRREKDGAATGVDATCTYHLDPTGHRLENEQLYGELSSLTQGVTQLGPYFLDQNSLYVNGYTHQILATTPRMAAPIPVTFTINFTVINLEYVEEMDHPGSRKFNATVRILQRLLRFLFNKTSIGPLYAGCRLILLRREKDGAATGVDAICTYHLVPTGHRLENEQLYGELSSLTQGVTQLGPYFLDQNSLYVNGYTHQILATTPRSDSALLLLTLNFTITNLPYTKDMWDPGYAKFNKVEKVLQLLLKPLLQNTSVGLLYSGCRLTSLSPRRNGEATGVDIVCTYHPDHIGHDLAREQLYLELSKLTYGVTQLGPYTLDQDSLYVNASSLAPSPTTNFTGNDTIIVPITLNFTITNLHYTEEMGHPGSLKFNSTKWILHYWFDTLLNKTSIAPQYSGCRLASLRSDNHRAATGVDIICTFHSDPMSPVLDQDQLFWELSHETHGITRLGPYTLDQNSLYINGDHFGGAAPTTTTGEVNEEMFTVNFTINNLRYSADMGQVGSPKFNITDTLMQHLLRPLFQRSSLGPLYTGCRVATLRSVKNGAQTQVDVLCTYHQVPNSLGLPAKSIFYDLSWQTHGITQLGPYSLDKDSLYINGYNEPGPDVPPTTPEPATTILPSPPVSLQPESSTAMWHHLETFTINFTISNLQYSADMISGSAMFNSIENVLQHLLGALFQNSSLNSSCRLVSLRPEKNGTFTGVVTTCTYQNDTAHPGMDTWGLYSELSLLSHGVTQLGNYTLENHSLYVNGYNGLGSDILTTTPEPSTTILPFTLTSMQPESATAVEHHLKTFTISFTISNLPYSEDMSYSSVMFNSTESVLQNLLIPLLQNISFNPRCRLISIRPEKNQTSSNVNVICSYQHDSTHPGLYTEELYLELSNLTYGVTQLGNYTLDKDSLYVNGYSGTGTEEPITNPESATTITTMLPSPSTLVQTESTTALGHHLKIITVSFTISNLPYSANMNNGSAVFNSTETLIKNLMEPLLHNASFNSSCRLDSLRPDKNGTATGVEAICTYLHDPANPGLDTQELYSDLSKLTHGITQLGNYTLDKESLHVNCYNKPGQEEPSTTPEPATTMLPSPSTSLQPESTTAAAMGYHQQILTINFTITNLPYSSNMSNASAVFSSTESVLQHLLEHLFQNGSFNSSCRLDSLRPKKNGTATGVDAICAFYHDPAHPWMDIQELYSQLKNLTQGITQLGNYSLDKDSLFVNGYNDHGAEGLPTTPESPTTILASPSTSMQPEPTTAMEHLKTFTLNFTISNLPYSADMSSAMFNSTERILQHLLGPFFQNESLYSDCKLVSLRSKKNGTATGVNAICSYHHNPAYPELDIQELYTKLSQLIHGVTHLGSYMLDQNSLYVNGYTHKIAGTSPSDWEKIFTNPTSDRVLISKIYKELKKLVTKIPNNPIKKWVLSDLWLIKSLHPLFHNGSQILQRWYMCDIDLQNVGQNSSRKGKATDNLSSVSNSNHTGVDSVCNFSPLARQVDRVSIYKEFLRMTQNGTQLLNFTLDRKSVLVDGYCSSRDDDVIKNSGLPFWAIILICLAVLLILITCLMCCFLHHTALRWSRMDLRCDIYVT</sequence>
<feature type="compositionally biased region" description="Polar residues" evidence="1">
    <location>
        <begin position="584"/>
        <end position="595"/>
    </location>
</feature>
<feature type="domain" description="SEA" evidence="3">
    <location>
        <begin position="6657"/>
        <end position="6778"/>
    </location>
</feature>
<feature type="compositionally biased region" description="Basic and acidic residues" evidence="1">
    <location>
        <begin position="1152"/>
        <end position="1173"/>
    </location>
</feature>
<feature type="domain" description="SEA" evidence="3">
    <location>
        <begin position="6388"/>
        <end position="6509"/>
    </location>
</feature>
<feature type="compositionally biased region" description="Polar residues" evidence="1">
    <location>
        <begin position="178"/>
        <end position="188"/>
    </location>
</feature>
<feature type="compositionally biased region" description="Polar residues" evidence="1">
    <location>
        <begin position="1003"/>
        <end position="1016"/>
    </location>
</feature>
<feature type="region of interest" description="Disordered" evidence="1">
    <location>
        <begin position="5533"/>
        <end position="5556"/>
    </location>
</feature>
<feature type="compositionally biased region" description="Low complexity" evidence="1">
    <location>
        <begin position="3402"/>
        <end position="3416"/>
    </location>
</feature>
<dbReference type="SUPFAM" id="SSF82671">
    <property type="entry name" value="SEA domain"/>
    <property type="match status" value="15"/>
</dbReference>
<feature type="domain" description="SEA" evidence="3">
    <location>
        <begin position="7425"/>
        <end position="7540"/>
    </location>
</feature>
<keyword evidence="2" id="KW-1133">Transmembrane helix</keyword>
<feature type="compositionally biased region" description="Polar residues" evidence="1">
    <location>
        <begin position="944"/>
        <end position="963"/>
    </location>
</feature>
<feature type="compositionally biased region" description="Polar residues" evidence="1">
    <location>
        <begin position="1860"/>
        <end position="1879"/>
    </location>
</feature>
<feature type="region of interest" description="Disordered" evidence="1">
    <location>
        <begin position="7238"/>
        <end position="7264"/>
    </location>
</feature>
<evidence type="ECO:0000256" key="1">
    <source>
        <dbReference type="SAM" id="MobiDB-lite"/>
    </source>
</evidence>
<feature type="compositionally biased region" description="Polar residues" evidence="1">
    <location>
        <begin position="735"/>
        <end position="749"/>
    </location>
</feature>
<proteinExistence type="predicted"/>
<organism evidence="4 5">
    <name type="scientific">Phodopus roborovskii</name>
    <name type="common">Roborovski's desert hamster</name>
    <name type="synonym">Cricetulus roborovskii</name>
    <dbReference type="NCBI Taxonomy" id="109678"/>
    <lineage>
        <taxon>Eukaryota</taxon>
        <taxon>Metazoa</taxon>
        <taxon>Chordata</taxon>
        <taxon>Craniata</taxon>
        <taxon>Vertebrata</taxon>
        <taxon>Euteleostomi</taxon>
        <taxon>Mammalia</taxon>
        <taxon>Eutheria</taxon>
        <taxon>Euarchontoglires</taxon>
        <taxon>Glires</taxon>
        <taxon>Rodentia</taxon>
        <taxon>Myomorpha</taxon>
        <taxon>Muroidea</taxon>
        <taxon>Cricetidae</taxon>
        <taxon>Cricetinae</taxon>
        <taxon>Phodopus</taxon>
    </lineage>
</organism>
<feature type="region of interest" description="Disordered" evidence="1">
    <location>
        <begin position="2940"/>
        <end position="2959"/>
    </location>
</feature>
<feature type="region of interest" description="Disordered" evidence="1">
    <location>
        <begin position="463"/>
        <end position="533"/>
    </location>
</feature>
<feature type="region of interest" description="Disordered" evidence="1">
    <location>
        <begin position="261"/>
        <end position="305"/>
    </location>
</feature>
<feature type="compositionally biased region" description="Polar residues" evidence="1">
    <location>
        <begin position="5538"/>
        <end position="5556"/>
    </location>
</feature>
<feature type="region of interest" description="Disordered" evidence="1">
    <location>
        <begin position="5353"/>
        <end position="5373"/>
    </location>
</feature>
<feature type="domain" description="SEA" evidence="3">
    <location>
        <begin position="6255"/>
        <end position="6376"/>
    </location>
</feature>
<gene>
    <name evidence="4" type="primary">Muc16</name>
    <name evidence="4" type="ORF">PHOROB_LOCUS1342</name>
</gene>
<feature type="region of interest" description="Disordered" evidence="1">
    <location>
        <begin position="3528"/>
        <end position="3561"/>
    </location>
</feature>
<feature type="compositionally biased region" description="Low complexity" evidence="1">
    <location>
        <begin position="345"/>
        <end position="359"/>
    </location>
</feature>
<protein>
    <submittedName>
        <fullName evidence="4">Muc16 protein</fullName>
    </submittedName>
</protein>
<feature type="compositionally biased region" description="Polar residues" evidence="1">
    <location>
        <begin position="2940"/>
        <end position="2952"/>
    </location>
</feature>
<feature type="region of interest" description="Disordered" evidence="1">
    <location>
        <begin position="1851"/>
        <end position="1924"/>
    </location>
</feature>
<name>A0AAU9YRT5_PHORO</name>
<feature type="domain" description="SEA" evidence="3">
    <location>
        <begin position="7120"/>
        <end position="7237"/>
    </location>
</feature>
<dbReference type="FunFam" id="3.30.70.960:FF:000003">
    <property type="entry name" value="MUC16 isoform 1"/>
    <property type="match status" value="12"/>
</dbReference>
<dbReference type="PANTHER" id="PTHR14672:SF1">
    <property type="entry name" value="MUCIN-16"/>
    <property type="match status" value="1"/>
</dbReference>
<feature type="domain" description="SEA" evidence="3">
    <location>
        <begin position="5969"/>
        <end position="6090"/>
    </location>
</feature>